<dbReference type="EMBL" id="PVZG01000001">
    <property type="protein sequence ID" value="PRY33024.1"/>
    <property type="molecule type" value="Genomic_DNA"/>
</dbReference>
<dbReference type="FunFam" id="3.30.70.270:FF:000001">
    <property type="entry name" value="Diguanylate cyclase domain protein"/>
    <property type="match status" value="1"/>
</dbReference>
<reference evidence="3 4" key="1">
    <citation type="submission" date="2018-03" db="EMBL/GenBank/DDBJ databases">
        <title>Genomic Encyclopedia of Archaeal and Bacterial Type Strains, Phase II (KMG-II): from individual species to whole genera.</title>
        <authorList>
            <person name="Goeker M."/>
        </authorList>
    </citation>
    <scope>NUCLEOTIDE SEQUENCE [LARGE SCALE GENOMIC DNA]</scope>
    <source>
        <strain evidence="3 4">DSM 45348</strain>
    </source>
</reference>
<evidence type="ECO:0000256" key="1">
    <source>
        <dbReference type="SAM" id="Phobius"/>
    </source>
</evidence>
<keyword evidence="4" id="KW-1185">Reference proteome</keyword>
<dbReference type="GO" id="GO:0043709">
    <property type="term" value="P:cell adhesion involved in single-species biofilm formation"/>
    <property type="evidence" value="ECO:0007669"/>
    <property type="project" value="TreeGrafter"/>
</dbReference>
<sequence>MRGTDRRAYAVAMAVVIAGYQLLPDGPWWTAAWQVGIGWAGTAAILAGARRLPWRDRLPWWCFALGIFANSSGIAVAVYAESVLGRVDLPTPADPLFLVLYPACALGLALLIRRREPGRNWTAMVDATTITTGLGLLAWVYVIEPAAQEAGMSLLGRAVQVAYPVGDLLLLAMLTRLLRAGGVRGASFWWLAGSFTAFLAGDTTWVVLGNLGDAGWALEEVLWFRRGIDMMFLTAFALAGLAALHLGARELARTAAPLPPRLGRLQLAALTGASLIAPAILAGQVASGRVTDGPAIVVGSTALFLLVVTRMAQLVRQVERQSRQVRELSRTDDLTGLPNRRAWNDELPRALERSRRDGAPVCVAVLDLDRFKQFNDSYGHPAGDRLLKEASAAWHSALREVDTLARYGGEEFTVLLPGADLASARAATERALAATPLGQTFSAGLALWDGTETSDELIARADAALYAAKGAGRDRIVAADPWPDVHMRRSQ</sequence>
<feature type="transmembrane region" description="Helical" evidence="1">
    <location>
        <begin position="293"/>
        <end position="312"/>
    </location>
</feature>
<feature type="transmembrane region" description="Helical" evidence="1">
    <location>
        <begin position="7"/>
        <end position="23"/>
    </location>
</feature>
<feature type="domain" description="GGDEF" evidence="2">
    <location>
        <begin position="359"/>
        <end position="481"/>
    </location>
</feature>
<organism evidence="3 4">
    <name type="scientific">Pseudosporangium ferrugineum</name>
    <dbReference type="NCBI Taxonomy" id="439699"/>
    <lineage>
        <taxon>Bacteria</taxon>
        <taxon>Bacillati</taxon>
        <taxon>Actinomycetota</taxon>
        <taxon>Actinomycetes</taxon>
        <taxon>Micromonosporales</taxon>
        <taxon>Micromonosporaceae</taxon>
        <taxon>Pseudosporangium</taxon>
    </lineage>
</organism>
<dbReference type="Pfam" id="PF00990">
    <property type="entry name" value="GGDEF"/>
    <property type="match status" value="1"/>
</dbReference>
<feature type="transmembrane region" description="Helical" evidence="1">
    <location>
        <begin position="228"/>
        <end position="246"/>
    </location>
</feature>
<dbReference type="OrthoDB" id="23692at2"/>
<evidence type="ECO:0000259" key="2">
    <source>
        <dbReference type="PROSITE" id="PS50887"/>
    </source>
</evidence>
<keyword evidence="1" id="KW-0472">Membrane</keyword>
<dbReference type="GO" id="GO:0005886">
    <property type="term" value="C:plasma membrane"/>
    <property type="evidence" value="ECO:0007669"/>
    <property type="project" value="TreeGrafter"/>
</dbReference>
<gene>
    <name evidence="3" type="ORF">CLV70_101185</name>
</gene>
<keyword evidence="1" id="KW-0812">Transmembrane</keyword>
<dbReference type="SUPFAM" id="SSF55073">
    <property type="entry name" value="Nucleotide cyclase"/>
    <property type="match status" value="1"/>
</dbReference>
<dbReference type="SMART" id="SM00267">
    <property type="entry name" value="GGDEF"/>
    <property type="match status" value="1"/>
</dbReference>
<accession>A0A2T0SHY1</accession>
<dbReference type="NCBIfam" id="TIGR00254">
    <property type="entry name" value="GGDEF"/>
    <property type="match status" value="1"/>
</dbReference>
<dbReference type="GO" id="GO:1902201">
    <property type="term" value="P:negative regulation of bacterial-type flagellum-dependent cell motility"/>
    <property type="evidence" value="ECO:0007669"/>
    <property type="project" value="TreeGrafter"/>
</dbReference>
<protein>
    <submittedName>
        <fullName evidence="3">Diguanylate cyclase (GGDEF)-like protein</fullName>
    </submittedName>
</protein>
<feature type="transmembrane region" description="Helical" evidence="1">
    <location>
        <begin position="267"/>
        <end position="287"/>
    </location>
</feature>
<feature type="transmembrane region" description="Helical" evidence="1">
    <location>
        <begin position="60"/>
        <end position="80"/>
    </location>
</feature>
<dbReference type="GO" id="GO:0052621">
    <property type="term" value="F:diguanylate cyclase activity"/>
    <property type="evidence" value="ECO:0007669"/>
    <property type="project" value="TreeGrafter"/>
</dbReference>
<evidence type="ECO:0000313" key="4">
    <source>
        <dbReference type="Proteomes" id="UP000239209"/>
    </source>
</evidence>
<dbReference type="Proteomes" id="UP000239209">
    <property type="component" value="Unassembled WGS sequence"/>
</dbReference>
<feature type="transmembrane region" description="Helical" evidence="1">
    <location>
        <begin position="186"/>
        <end position="208"/>
    </location>
</feature>
<comment type="caution">
    <text evidence="3">The sequence shown here is derived from an EMBL/GenBank/DDBJ whole genome shotgun (WGS) entry which is preliminary data.</text>
</comment>
<dbReference type="InterPro" id="IPR029787">
    <property type="entry name" value="Nucleotide_cyclase"/>
</dbReference>
<dbReference type="InterPro" id="IPR050469">
    <property type="entry name" value="Diguanylate_Cyclase"/>
</dbReference>
<dbReference type="Gene3D" id="3.30.70.270">
    <property type="match status" value="1"/>
</dbReference>
<keyword evidence="1" id="KW-1133">Transmembrane helix</keyword>
<dbReference type="InterPro" id="IPR043128">
    <property type="entry name" value="Rev_trsase/Diguanyl_cyclase"/>
</dbReference>
<dbReference type="PROSITE" id="PS50887">
    <property type="entry name" value="GGDEF"/>
    <property type="match status" value="1"/>
</dbReference>
<evidence type="ECO:0000313" key="3">
    <source>
        <dbReference type="EMBL" id="PRY33024.1"/>
    </source>
</evidence>
<name>A0A2T0SHY1_9ACTN</name>
<dbReference type="AlphaFoldDB" id="A0A2T0SHY1"/>
<proteinExistence type="predicted"/>
<feature type="transmembrane region" description="Helical" evidence="1">
    <location>
        <begin position="95"/>
        <end position="112"/>
    </location>
</feature>
<dbReference type="CDD" id="cd01949">
    <property type="entry name" value="GGDEF"/>
    <property type="match status" value="1"/>
</dbReference>
<feature type="transmembrane region" description="Helical" evidence="1">
    <location>
        <begin position="124"/>
        <end position="142"/>
    </location>
</feature>
<dbReference type="RefSeq" id="WP_106124387.1">
    <property type="nucleotide sequence ID" value="NZ_PVZG01000001.1"/>
</dbReference>
<feature type="transmembrane region" description="Helical" evidence="1">
    <location>
        <begin position="29"/>
        <end position="48"/>
    </location>
</feature>
<dbReference type="InterPro" id="IPR000160">
    <property type="entry name" value="GGDEF_dom"/>
</dbReference>
<dbReference type="PANTHER" id="PTHR45138:SF9">
    <property type="entry name" value="DIGUANYLATE CYCLASE DGCM-RELATED"/>
    <property type="match status" value="1"/>
</dbReference>
<feature type="transmembrane region" description="Helical" evidence="1">
    <location>
        <begin position="154"/>
        <end position="174"/>
    </location>
</feature>
<dbReference type="PANTHER" id="PTHR45138">
    <property type="entry name" value="REGULATORY COMPONENTS OF SENSORY TRANSDUCTION SYSTEM"/>
    <property type="match status" value="1"/>
</dbReference>